<dbReference type="Pfam" id="PF03372">
    <property type="entry name" value="Exo_endo_phos"/>
    <property type="match status" value="1"/>
</dbReference>
<dbReference type="InterPro" id="IPR036691">
    <property type="entry name" value="Endo/exonu/phosph_ase_sf"/>
</dbReference>
<proteinExistence type="predicted"/>
<dbReference type="EMBL" id="CP036268">
    <property type="protein sequence ID" value="QDT37383.1"/>
    <property type="molecule type" value="Genomic_DNA"/>
</dbReference>
<evidence type="ECO:0000259" key="1">
    <source>
        <dbReference type="Pfam" id="PF03372"/>
    </source>
</evidence>
<dbReference type="KEGG" id="svp:Pan189_17570"/>
<dbReference type="AlphaFoldDB" id="A0A517R0M0"/>
<dbReference type="Proteomes" id="UP000317318">
    <property type="component" value="Chromosome"/>
</dbReference>
<dbReference type="SUPFAM" id="SSF56219">
    <property type="entry name" value="DNase I-like"/>
    <property type="match status" value="1"/>
</dbReference>
<protein>
    <recommendedName>
        <fullName evidence="1">Endonuclease/exonuclease/phosphatase domain-containing protein</fullName>
    </recommendedName>
</protein>
<dbReference type="InterPro" id="IPR005135">
    <property type="entry name" value="Endo/exonuclease/phosphatase"/>
</dbReference>
<dbReference type="Gene3D" id="3.60.10.10">
    <property type="entry name" value="Endonuclease/exonuclease/phosphatase"/>
    <property type="match status" value="1"/>
</dbReference>
<feature type="domain" description="Endonuclease/exonuclease/phosphatase" evidence="1">
    <location>
        <begin position="35"/>
        <end position="240"/>
    </location>
</feature>
<organism evidence="2 3">
    <name type="scientific">Stratiformator vulcanicus</name>
    <dbReference type="NCBI Taxonomy" id="2527980"/>
    <lineage>
        <taxon>Bacteria</taxon>
        <taxon>Pseudomonadati</taxon>
        <taxon>Planctomycetota</taxon>
        <taxon>Planctomycetia</taxon>
        <taxon>Planctomycetales</taxon>
        <taxon>Planctomycetaceae</taxon>
        <taxon>Stratiformator</taxon>
    </lineage>
</organism>
<dbReference type="InterPro" id="IPR051916">
    <property type="entry name" value="GPI-anchor_lipid_remodeler"/>
</dbReference>
<keyword evidence="3" id="KW-1185">Reference proteome</keyword>
<accession>A0A517R0M0</accession>
<dbReference type="PANTHER" id="PTHR14859:SF15">
    <property type="entry name" value="ENDONUCLEASE_EXONUCLEASE_PHOSPHATASE DOMAIN-CONTAINING PROTEIN"/>
    <property type="match status" value="1"/>
</dbReference>
<evidence type="ECO:0000313" key="2">
    <source>
        <dbReference type="EMBL" id="QDT37383.1"/>
    </source>
</evidence>
<dbReference type="GO" id="GO:0016020">
    <property type="term" value="C:membrane"/>
    <property type="evidence" value="ECO:0007669"/>
    <property type="project" value="GOC"/>
</dbReference>
<name>A0A517R0M0_9PLAN</name>
<sequence length="268" mass="29340">MFVIDGSQRKPAEPRSWFSQNESAIPADQSLNLVSFNIHYGKDDIDSASMPSIRELIAAQDPDVVVLNEVPNPFGRSGSTVDRLGELLSLNSFFLPVERRWWHDHVGNALLLEFIPKSIVQIPLPCSREKGFRGAAVTTVPWGEREFRIISVHADSQEDNSEHLRILGELFMATETPCILAGDLNAQIGDEILSELIAAGAIDAATEMGLEQADQLIDHILVRGVTVEDAGMEQTTASDHPLLWARLALPARAIESDSSAGSTQLPPR</sequence>
<dbReference type="GO" id="GO:0006506">
    <property type="term" value="P:GPI anchor biosynthetic process"/>
    <property type="evidence" value="ECO:0007669"/>
    <property type="project" value="TreeGrafter"/>
</dbReference>
<gene>
    <name evidence="2" type="ORF">Pan189_17570</name>
</gene>
<evidence type="ECO:0000313" key="3">
    <source>
        <dbReference type="Proteomes" id="UP000317318"/>
    </source>
</evidence>
<dbReference type="PANTHER" id="PTHR14859">
    <property type="entry name" value="CALCOFLUOR WHITE HYPERSENSITIVE PROTEIN PRECURSOR"/>
    <property type="match status" value="1"/>
</dbReference>
<reference evidence="2 3" key="1">
    <citation type="submission" date="2019-02" db="EMBL/GenBank/DDBJ databases">
        <title>Deep-cultivation of Planctomycetes and their phenomic and genomic characterization uncovers novel biology.</title>
        <authorList>
            <person name="Wiegand S."/>
            <person name="Jogler M."/>
            <person name="Boedeker C."/>
            <person name="Pinto D."/>
            <person name="Vollmers J."/>
            <person name="Rivas-Marin E."/>
            <person name="Kohn T."/>
            <person name="Peeters S.H."/>
            <person name="Heuer A."/>
            <person name="Rast P."/>
            <person name="Oberbeckmann S."/>
            <person name="Bunk B."/>
            <person name="Jeske O."/>
            <person name="Meyerdierks A."/>
            <person name="Storesund J.E."/>
            <person name="Kallscheuer N."/>
            <person name="Luecker S."/>
            <person name="Lage O.M."/>
            <person name="Pohl T."/>
            <person name="Merkel B.J."/>
            <person name="Hornburger P."/>
            <person name="Mueller R.-W."/>
            <person name="Bruemmer F."/>
            <person name="Labrenz M."/>
            <person name="Spormann A.M."/>
            <person name="Op den Camp H."/>
            <person name="Overmann J."/>
            <person name="Amann R."/>
            <person name="Jetten M.S.M."/>
            <person name="Mascher T."/>
            <person name="Medema M.H."/>
            <person name="Devos D.P."/>
            <person name="Kaster A.-K."/>
            <person name="Ovreas L."/>
            <person name="Rohde M."/>
            <person name="Galperin M.Y."/>
            <person name="Jogler C."/>
        </authorList>
    </citation>
    <scope>NUCLEOTIDE SEQUENCE [LARGE SCALE GENOMIC DNA]</scope>
    <source>
        <strain evidence="2 3">Pan189</strain>
    </source>
</reference>
<dbReference type="GO" id="GO:0003824">
    <property type="term" value="F:catalytic activity"/>
    <property type="evidence" value="ECO:0007669"/>
    <property type="project" value="InterPro"/>
</dbReference>